<dbReference type="InterPro" id="IPR021330">
    <property type="entry name" value="DUF2939"/>
</dbReference>
<comment type="caution">
    <text evidence="2">The sequence shown here is derived from an EMBL/GenBank/DDBJ whole genome shotgun (WGS) entry which is preliminary data.</text>
</comment>
<keyword evidence="1" id="KW-0812">Transmembrane</keyword>
<dbReference type="EMBL" id="CATKSH010000031">
    <property type="protein sequence ID" value="CAI9122054.1"/>
    <property type="molecule type" value="Genomic_DNA"/>
</dbReference>
<evidence type="ECO:0000313" key="3">
    <source>
        <dbReference type="Proteomes" id="UP001176960"/>
    </source>
</evidence>
<sequence>MRRIARLPQMSAAGIAVMARALPRALPVPRRHHMAVAAFLVVVVTYALSPFMALWSVNDALLAHNAGALSSHIDWSALNANLKKDTITEILGPPPTNDDLPDFGSAFAADAVSHAIDTRLTPNMILDLAARMMPPSSRSVSWTSLLSSISAHFTGPDRFEARLYSASGKPEGILRMKFEHWRWQITSVTMPKAA</sequence>
<reference evidence="2" key="1">
    <citation type="submission" date="2023-03" db="EMBL/GenBank/DDBJ databases">
        <authorList>
            <person name="Cleenwerck I."/>
        </authorList>
    </citation>
    <scope>NUCLEOTIDE SEQUENCE</scope>
    <source>
        <strain evidence="2">LMG 32879</strain>
    </source>
</reference>
<keyword evidence="1" id="KW-1133">Transmembrane helix</keyword>
<evidence type="ECO:0000313" key="2">
    <source>
        <dbReference type="EMBL" id="CAI9122054.1"/>
    </source>
</evidence>
<accession>A0AA35VF49</accession>
<gene>
    <name evidence="2" type="ORF">LMG32879_002910</name>
</gene>
<proteinExistence type="predicted"/>
<name>A0AA35VF49_9PROT</name>
<dbReference type="Proteomes" id="UP001176960">
    <property type="component" value="Unassembled WGS sequence"/>
</dbReference>
<dbReference type="RefSeq" id="WP_289842234.1">
    <property type="nucleotide sequence ID" value="NZ_CATKSH010000031.1"/>
</dbReference>
<organism evidence="2 3">
    <name type="scientific">Brytella acorum</name>
    <dbReference type="NCBI Taxonomy" id="2959299"/>
    <lineage>
        <taxon>Bacteria</taxon>
        <taxon>Pseudomonadati</taxon>
        <taxon>Pseudomonadota</taxon>
        <taxon>Alphaproteobacteria</taxon>
        <taxon>Acetobacterales</taxon>
        <taxon>Acetobacteraceae</taxon>
        <taxon>Brytella</taxon>
    </lineage>
</organism>
<protein>
    <submittedName>
        <fullName evidence="2">DUF2939 domain-containing protein</fullName>
    </submittedName>
</protein>
<dbReference type="AlphaFoldDB" id="A0AA35VF49"/>
<feature type="transmembrane region" description="Helical" evidence="1">
    <location>
        <begin position="34"/>
        <end position="55"/>
    </location>
</feature>
<keyword evidence="1" id="KW-0472">Membrane</keyword>
<keyword evidence="3" id="KW-1185">Reference proteome</keyword>
<dbReference type="Pfam" id="PF11159">
    <property type="entry name" value="DUF2939"/>
    <property type="match status" value="1"/>
</dbReference>
<evidence type="ECO:0000256" key="1">
    <source>
        <dbReference type="SAM" id="Phobius"/>
    </source>
</evidence>